<organism evidence="1 2">
    <name type="scientific">Phyllobacterium endophyticum</name>
    <dbReference type="NCBI Taxonomy" id="1149773"/>
    <lineage>
        <taxon>Bacteria</taxon>
        <taxon>Pseudomonadati</taxon>
        <taxon>Pseudomonadota</taxon>
        <taxon>Alphaproteobacteria</taxon>
        <taxon>Hyphomicrobiales</taxon>
        <taxon>Phyllobacteriaceae</taxon>
        <taxon>Phyllobacterium</taxon>
    </lineage>
</organism>
<comment type="caution">
    <text evidence="1">The sequence shown here is derived from an EMBL/GenBank/DDBJ whole genome shotgun (WGS) entry which is preliminary data.</text>
</comment>
<dbReference type="OrthoDB" id="8279740at2"/>
<dbReference type="Proteomes" id="UP000241158">
    <property type="component" value="Unassembled WGS sequence"/>
</dbReference>
<name>A0A2P7AN71_9HYPH</name>
<evidence type="ECO:0008006" key="3">
    <source>
        <dbReference type="Google" id="ProtNLM"/>
    </source>
</evidence>
<dbReference type="AlphaFoldDB" id="A0A2P7AN71"/>
<protein>
    <recommendedName>
        <fullName evidence="3">Ferredoxin</fullName>
    </recommendedName>
</protein>
<gene>
    <name evidence="1" type="ORF">CU100_18320</name>
</gene>
<proteinExistence type="predicted"/>
<evidence type="ECO:0000313" key="1">
    <source>
        <dbReference type="EMBL" id="PSH55656.1"/>
    </source>
</evidence>
<keyword evidence="2" id="KW-1185">Reference proteome</keyword>
<accession>A0A2P7AN71</accession>
<reference evidence="2" key="1">
    <citation type="submission" date="2017-11" db="EMBL/GenBank/DDBJ databases">
        <authorList>
            <person name="Kuznetsova I."/>
            <person name="Sazanova A."/>
            <person name="Chirak E."/>
            <person name="Safronova V."/>
            <person name="Willems A."/>
        </authorList>
    </citation>
    <scope>NUCLEOTIDE SEQUENCE [LARGE SCALE GENOMIC DNA]</scope>
    <source>
        <strain evidence="2">PEPV15</strain>
    </source>
</reference>
<dbReference type="EMBL" id="PGGN01000004">
    <property type="protein sequence ID" value="PSH55656.1"/>
    <property type="molecule type" value="Genomic_DNA"/>
</dbReference>
<evidence type="ECO:0000313" key="2">
    <source>
        <dbReference type="Proteomes" id="UP000241158"/>
    </source>
</evidence>
<sequence length="229" mass="24732">MSDAVSILDEVAAALEPYGLVPRGGLVFDEVDQAPPPGEGMIAKSVVLVGHYGSSIWPHFMEWRQWHPNMIDPLDAWSKQALSEIAADFGAKSVFPSDRPYLPFQQWAGRAEGLRTSPLGMLIHPEYGLWHAYRGALLFDHPVAFPTHHAPACHPCDTCAEKPCLSTCPAGAFNSASFAVDSCRHHLAGPQGATCMDGGCLARLACPVGRGHAYAQDQQRFHMAAFAGI</sequence>
<dbReference type="RefSeq" id="WP_106718060.1">
    <property type="nucleotide sequence ID" value="NZ_JACHXT010000001.1"/>
</dbReference>